<protein>
    <submittedName>
        <fullName evidence="2">Uncharacterized protein</fullName>
    </submittedName>
</protein>
<feature type="region of interest" description="Disordered" evidence="1">
    <location>
        <begin position="329"/>
        <end position="409"/>
    </location>
</feature>
<keyword evidence="3" id="KW-1185">Reference proteome</keyword>
<dbReference type="AlphaFoldDB" id="A0A9Q8WLM0"/>
<reference evidence="2" key="1">
    <citation type="journal article" date="2021" name="Mol. Plant Microbe Interact.">
        <title>Complete Genome Sequence of the Plant-Pathogenic Fungus Colletotrichum lupini.</title>
        <authorList>
            <person name="Baroncelli R."/>
            <person name="Pensec F."/>
            <person name="Da Lio D."/>
            <person name="Boufleur T."/>
            <person name="Vicente I."/>
            <person name="Sarrocco S."/>
            <person name="Picot A."/>
            <person name="Baraldi E."/>
            <person name="Sukno S."/>
            <person name="Thon M."/>
            <person name="Le Floch G."/>
        </authorList>
    </citation>
    <scope>NUCLEOTIDE SEQUENCE</scope>
    <source>
        <strain evidence="2">IMI 504893</strain>
    </source>
</reference>
<feature type="compositionally biased region" description="Basic and acidic residues" evidence="1">
    <location>
        <begin position="337"/>
        <end position="356"/>
    </location>
</feature>
<evidence type="ECO:0000256" key="1">
    <source>
        <dbReference type="SAM" id="MobiDB-lite"/>
    </source>
</evidence>
<gene>
    <name evidence="2" type="ORF">CLUP02_13640</name>
</gene>
<proteinExistence type="predicted"/>
<dbReference type="EMBL" id="CP019479">
    <property type="protein sequence ID" value="UQC88118.1"/>
    <property type="molecule type" value="Genomic_DNA"/>
</dbReference>
<evidence type="ECO:0000313" key="2">
    <source>
        <dbReference type="EMBL" id="UQC88118.1"/>
    </source>
</evidence>
<accession>A0A9Q8WLM0</accession>
<dbReference type="Proteomes" id="UP000830671">
    <property type="component" value="Chromosome 7"/>
</dbReference>
<dbReference type="KEGG" id="clup:CLUP02_13640"/>
<feature type="compositionally biased region" description="Polar residues" evidence="1">
    <location>
        <begin position="362"/>
        <end position="384"/>
    </location>
</feature>
<name>A0A9Q8WLM0_9PEZI</name>
<evidence type="ECO:0000313" key="3">
    <source>
        <dbReference type="Proteomes" id="UP000830671"/>
    </source>
</evidence>
<dbReference type="GeneID" id="73347588"/>
<sequence length="430" mass="48196">MSIYLLYVSSKHSLMPGCSDLFCEFPNPTRLSKTARTTTYHSNQLDDLGQFSGHGETGSLLAILGPEGTHLASSQSRKVLRFQWIIGDVSSERLGPGNGEAFLRRQLHIEFTSILLSSIFIHLIQLQMRTLPLHPDISDGPTLRFVLHRLGMRNKAMNGTMFNFQTLGVLNLHREAFLAKNRNHEACRYCKATATIRPRYTQREMQNHFAHDDRSTSALGCGKFPWAAWLRADCNDRLVDQRVTENIDGQHLRQTLKVSSSAPACSEILQLNRSLTWSILHRHEMTRVDSTEMFTSVTYLESGVKLQMQGRQHCPNVVEPNVQVTLRIQVSSGRRSHASDTRKTWDPRSDFPDKRVLKSRVSPKSQSSWTENPSTEKLTANQPGTRKGEGGASNSLRATSPSLGRPIAASPPAVAFQVPICSTYNGYHSN</sequence>
<organism evidence="2 3">
    <name type="scientific">Colletotrichum lupini</name>
    <dbReference type="NCBI Taxonomy" id="145971"/>
    <lineage>
        <taxon>Eukaryota</taxon>
        <taxon>Fungi</taxon>
        <taxon>Dikarya</taxon>
        <taxon>Ascomycota</taxon>
        <taxon>Pezizomycotina</taxon>
        <taxon>Sordariomycetes</taxon>
        <taxon>Hypocreomycetidae</taxon>
        <taxon>Glomerellales</taxon>
        <taxon>Glomerellaceae</taxon>
        <taxon>Colletotrichum</taxon>
        <taxon>Colletotrichum acutatum species complex</taxon>
    </lineage>
</organism>
<feature type="compositionally biased region" description="Polar residues" evidence="1">
    <location>
        <begin position="392"/>
        <end position="402"/>
    </location>
</feature>
<dbReference type="RefSeq" id="XP_049149724.1">
    <property type="nucleotide sequence ID" value="XM_049292578.1"/>
</dbReference>